<reference evidence="2 3" key="1">
    <citation type="submission" date="2016-11" db="EMBL/GenBank/DDBJ databases">
        <title>Whole Genome Sequencing of Mucilaginibacter polytrichastri RG4-7(T) isolated from the moss sample.</title>
        <authorList>
            <person name="Li Y."/>
        </authorList>
    </citation>
    <scope>NUCLEOTIDE SEQUENCE [LARGE SCALE GENOMIC DNA]</scope>
    <source>
        <strain evidence="2 3">RG4-7</strain>
    </source>
</reference>
<sequence length="112" mass="12220">MLFVIIFIATFCSGFLFTWWAAAIIAFVATFYAGRTATQSFWSGFFGVALVWGIHALLKSVPNDHILAGRVAQMVHLPGWIYLLIITMLIGGILGGMSALSGLLVKRAFTHV</sequence>
<keyword evidence="1" id="KW-0472">Membrane</keyword>
<dbReference type="RefSeq" id="WP_074490245.1">
    <property type="nucleotide sequence ID" value="NZ_FPAM01000016.1"/>
</dbReference>
<dbReference type="OrthoDB" id="1525231at2"/>
<gene>
    <name evidence="2" type="ORF">RG47T_3129</name>
</gene>
<keyword evidence="1" id="KW-0812">Transmembrane</keyword>
<feature type="transmembrane region" description="Helical" evidence="1">
    <location>
        <begin position="6"/>
        <end position="33"/>
    </location>
</feature>
<dbReference type="STRING" id="1302689.RG47T_3129"/>
<proteinExistence type="predicted"/>
<protein>
    <submittedName>
        <fullName evidence="2">Uncharacterized protein</fullName>
    </submittedName>
</protein>
<organism evidence="2 3">
    <name type="scientific">Mucilaginibacter polytrichastri</name>
    <dbReference type="NCBI Taxonomy" id="1302689"/>
    <lineage>
        <taxon>Bacteria</taxon>
        <taxon>Pseudomonadati</taxon>
        <taxon>Bacteroidota</taxon>
        <taxon>Sphingobacteriia</taxon>
        <taxon>Sphingobacteriales</taxon>
        <taxon>Sphingobacteriaceae</taxon>
        <taxon>Mucilaginibacter</taxon>
    </lineage>
</organism>
<feature type="transmembrane region" description="Helical" evidence="1">
    <location>
        <begin position="40"/>
        <end position="58"/>
    </location>
</feature>
<keyword evidence="3" id="KW-1185">Reference proteome</keyword>
<feature type="transmembrane region" description="Helical" evidence="1">
    <location>
        <begin position="80"/>
        <end position="105"/>
    </location>
</feature>
<evidence type="ECO:0000313" key="2">
    <source>
        <dbReference type="EMBL" id="OKS87667.1"/>
    </source>
</evidence>
<accession>A0A1Q6A0X2</accession>
<evidence type="ECO:0000313" key="3">
    <source>
        <dbReference type="Proteomes" id="UP000186720"/>
    </source>
</evidence>
<evidence type="ECO:0000256" key="1">
    <source>
        <dbReference type="SAM" id="Phobius"/>
    </source>
</evidence>
<dbReference type="AlphaFoldDB" id="A0A1Q6A0X2"/>
<dbReference type="EMBL" id="MPPL01000001">
    <property type="protein sequence ID" value="OKS87667.1"/>
    <property type="molecule type" value="Genomic_DNA"/>
</dbReference>
<keyword evidence="1" id="KW-1133">Transmembrane helix</keyword>
<name>A0A1Q6A0X2_9SPHI</name>
<dbReference type="Proteomes" id="UP000186720">
    <property type="component" value="Unassembled WGS sequence"/>
</dbReference>
<comment type="caution">
    <text evidence="2">The sequence shown here is derived from an EMBL/GenBank/DDBJ whole genome shotgun (WGS) entry which is preliminary data.</text>
</comment>